<evidence type="ECO:0000256" key="6">
    <source>
        <dbReference type="ARBA" id="ARBA00022989"/>
    </source>
</evidence>
<protein>
    <submittedName>
        <fullName evidence="11">DHA2 family efflux MFS transporter permease subunit</fullName>
    </submittedName>
</protein>
<proteinExistence type="inferred from homology"/>
<feature type="transmembrane region" description="Helical" evidence="9">
    <location>
        <begin position="364"/>
        <end position="385"/>
    </location>
</feature>
<dbReference type="KEGG" id="serw:FY030_15330"/>
<evidence type="ECO:0000256" key="3">
    <source>
        <dbReference type="ARBA" id="ARBA00022448"/>
    </source>
</evidence>
<dbReference type="EMBL" id="CP044427">
    <property type="protein sequence ID" value="QFG69894.1"/>
    <property type="molecule type" value="Genomic_DNA"/>
</dbReference>
<dbReference type="InterPro" id="IPR001958">
    <property type="entry name" value="Tet-R_TetA/multi-R_MdtG-like"/>
</dbReference>
<feature type="transmembrane region" description="Helical" evidence="9">
    <location>
        <begin position="50"/>
        <end position="69"/>
    </location>
</feature>
<dbReference type="Proteomes" id="UP000326546">
    <property type="component" value="Chromosome"/>
</dbReference>
<sequence length="697" mass="73481">MSESATYSLSPAQRRVFVGLMLGMFVASISQGIVGPAIPRIVAELGGMEHYSWVASAAFLASAIIVPIVGKLSDMFGRRAFYLAGLVVFLLGSLISGLAPNFWTLVAGRAVQGLGMGTLMPLSQTIIGDLIPARQRGKYQGLMGAVFGVTSVAGPIAGGLITDFWGWRWLFFSTIPLGLAAIFVIARFLQLDHVPTRGRVDVLGILTLTPALMAILLATSWGGTTYPWGSWVILGLYAAGAVFLGLFVAVELRAENPLLPLRLFRNDVFTTANVAAFALAMVMFGMIIYVPVFAQGVLGVSATESGLILVPMMLGLILVGIVTGFLVTKTGRYKEFMLLGTVVVAVGLWLLTRLGVDSSGWELAAALAVLGAGLGLGMQQYTLVVQNAVGRSDLGVATATLQFFRNVGNTVGIALFGAVMTAGMSGAIASHLPANLVDEVGDLDEIDAGAAIDPAATAGLPPEAVTAIRAGLADQLHDVFLLGLPLVLVVFLATLAIRAIPLRDSVQTADEAQRGYLDTMAQSAPSENYTPGLRHHDVGARTRERVLGIQLGMLAREAARGDRPLLTRAVAELGDGDLNRGRRLLERAALMMSTDDEQEAAAAEKYAVELGRRALTEGGLLSEALRQDLAVRAAERAREEVLTTIEPSVQERHSAVDLTQVRQAASELSAALLVDIGPGSVKLDEPGPEPTKGADPI</sequence>
<feature type="region of interest" description="Disordered" evidence="8">
    <location>
        <begin position="678"/>
        <end position="697"/>
    </location>
</feature>
<dbReference type="PANTHER" id="PTHR23501:SF197">
    <property type="entry name" value="COMD"/>
    <property type="match status" value="1"/>
</dbReference>
<dbReference type="FunFam" id="1.20.1720.10:FF:000004">
    <property type="entry name" value="EmrB/QacA family drug resistance transporter"/>
    <property type="match status" value="1"/>
</dbReference>
<dbReference type="InterPro" id="IPR036259">
    <property type="entry name" value="MFS_trans_sf"/>
</dbReference>
<feature type="transmembrane region" description="Helical" evidence="9">
    <location>
        <begin position="306"/>
        <end position="327"/>
    </location>
</feature>
<dbReference type="PRINTS" id="PR01035">
    <property type="entry name" value="TCRTETA"/>
</dbReference>
<feature type="transmembrane region" description="Helical" evidence="9">
    <location>
        <begin position="228"/>
        <end position="250"/>
    </location>
</feature>
<feature type="transmembrane region" description="Helical" evidence="9">
    <location>
        <begin position="479"/>
        <end position="497"/>
    </location>
</feature>
<evidence type="ECO:0000256" key="5">
    <source>
        <dbReference type="ARBA" id="ARBA00022692"/>
    </source>
</evidence>
<gene>
    <name evidence="11" type="ORF">FY030_15330</name>
</gene>
<keyword evidence="7 9" id="KW-0472">Membrane</keyword>
<accession>A0A5J6V994</accession>
<feature type="transmembrane region" description="Helical" evidence="9">
    <location>
        <begin position="406"/>
        <end position="429"/>
    </location>
</feature>
<keyword evidence="4" id="KW-1003">Cell membrane</keyword>
<feature type="transmembrane region" description="Helical" evidence="9">
    <location>
        <begin position="336"/>
        <end position="352"/>
    </location>
</feature>
<dbReference type="InterPro" id="IPR005829">
    <property type="entry name" value="Sugar_transporter_CS"/>
</dbReference>
<dbReference type="Gene3D" id="1.20.1250.20">
    <property type="entry name" value="MFS general substrate transporter like domains"/>
    <property type="match status" value="1"/>
</dbReference>
<keyword evidence="5 9" id="KW-0812">Transmembrane</keyword>
<feature type="transmembrane region" description="Helical" evidence="9">
    <location>
        <begin position="201"/>
        <end position="222"/>
    </location>
</feature>
<evidence type="ECO:0000256" key="7">
    <source>
        <dbReference type="ARBA" id="ARBA00023136"/>
    </source>
</evidence>
<evidence type="ECO:0000256" key="1">
    <source>
        <dbReference type="ARBA" id="ARBA00004651"/>
    </source>
</evidence>
<feature type="transmembrane region" description="Helical" evidence="9">
    <location>
        <begin position="271"/>
        <end position="294"/>
    </location>
</feature>
<keyword evidence="3" id="KW-0813">Transport</keyword>
<dbReference type="PROSITE" id="PS50850">
    <property type="entry name" value="MFS"/>
    <property type="match status" value="1"/>
</dbReference>
<evidence type="ECO:0000259" key="10">
    <source>
        <dbReference type="PROSITE" id="PS50850"/>
    </source>
</evidence>
<dbReference type="GO" id="GO:0022857">
    <property type="term" value="F:transmembrane transporter activity"/>
    <property type="evidence" value="ECO:0007669"/>
    <property type="project" value="InterPro"/>
</dbReference>
<feature type="transmembrane region" description="Helical" evidence="9">
    <location>
        <begin position="111"/>
        <end position="130"/>
    </location>
</feature>
<feature type="transmembrane region" description="Helical" evidence="9">
    <location>
        <begin position="142"/>
        <end position="161"/>
    </location>
</feature>
<dbReference type="RefSeq" id="WP_158062388.1">
    <property type="nucleotide sequence ID" value="NZ_CP044427.1"/>
</dbReference>
<dbReference type="InterPro" id="IPR004638">
    <property type="entry name" value="EmrB-like"/>
</dbReference>
<organism evidence="11 12">
    <name type="scientific">Ornithinimicrobium pratense</name>
    <dbReference type="NCBI Taxonomy" id="2593973"/>
    <lineage>
        <taxon>Bacteria</taxon>
        <taxon>Bacillati</taxon>
        <taxon>Actinomycetota</taxon>
        <taxon>Actinomycetes</taxon>
        <taxon>Micrococcales</taxon>
        <taxon>Ornithinimicrobiaceae</taxon>
        <taxon>Ornithinimicrobium</taxon>
    </lineage>
</organism>
<feature type="transmembrane region" description="Helical" evidence="9">
    <location>
        <begin position="16"/>
        <end position="38"/>
    </location>
</feature>
<evidence type="ECO:0000256" key="2">
    <source>
        <dbReference type="ARBA" id="ARBA00007520"/>
    </source>
</evidence>
<dbReference type="PROSITE" id="PS00216">
    <property type="entry name" value="SUGAR_TRANSPORT_1"/>
    <property type="match status" value="1"/>
</dbReference>
<dbReference type="AlphaFoldDB" id="A0A5J6V994"/>
<dbReference type="NCBIfam" id="TIGR00711">
    <property type="entry name" value="efflux_EmrB"/>
    <property type="match status" value="1"/>
</dbReference>
<dbReference type="Pfam" id="PF07690">
    <property type="entry name" value="MFS_1"/>
    <property type="match status" value="1"/>
</dbReference>
<reference evidence="11 12" key="1">
    <citation type="submission" date="2019-09" db="EMBL/GenBank/DDBJ databases">
        <title>Serinicoccus pratensis sp. nov., isolated from meadow soil.</title>
        <authorList>
            <person name="Zhang W."/>
        </authorList>
    </citation>
    <scope>NUCLEOTIDE SEQUENCE [LARGE SCALE GENOMIC DNA]</scope>
    <source>
        <strain evidence="11 12">W204</strain>
    </source>
</reference>
<name>A0A5J6V994_9MICO</name>
<comment type="subcellular location">
    <subcellularLocation>
        <location evidence="1">Cell membrane</location>
        <topology evidence="1">Multi-pass membrane protein</topology>
    </subcellularLocation>
</comment>
<evidence type="ECO:0000256" key="9">
    <source>
        <dbReference type="SAM" id="Phobius"/>
    </source>
</evidence>
<dbReference type="PANTHER" id="PTHR23501">
    <property type="entry name" value="MAJOR FACILITATOR SUPERFAMILY"/>
    <property type="match status" value="1"/>
</dbReference>
<dbReference type="SUPFAM" id="SSF103473">
    <property type="entry name" value="MFS general substrate transporter"/>
    <property type="match status" value="1"/>
</dbReference>
<dbReference type="Gene3D" id="1.20.1720.10">
    <property type="entry name" value="Multidrug resistance protein D"/>
    <property type="match status" value="1"/>
</dbReference>
<evidence type="ECO:0000256" key="4">
    <source>
        <dbReference type="ARBA" id="ARBA00022475"/>
    </source>
</evidence>
<evidence type="ECO:0000313" key="11">
    <source>
        <dbReference type="EMBL" id="QFG69894.1"/>
    </source>
</evidence>
<feature type="domain" description="Major facilitator superfamily (MFS) profile" evidence="10">
    <location>
        <begin position="16"/>
        <end position="502"/>
    </location>
</feature>
<feature type="transmembrane region" description="Helical" evidence="9">
    <location>
        <begin position="167"/>
        <end position="189"/>
    </location>
</feature>
<keyword evidence="6 9" id="KW-1133">Transmembrane helix</keyword>
<feature type="transmembrane region" description="Helical" evidence="9">
    <location>
        <begin position="81"/>
        <end position="99"/>
    </location>
</feature>
<evidence type="ECO:0000256" key="8">
    <source>
        <dbReference type="SAM" id="MobiDB-lite"/>
    </source>
</evidence>
<keyword evidence="12" id="KW-1185">Reference proteome</keyword>
<comment type="similarity">
    <text evidence="2">Belongs to the major facilitator superfamily. TCR/Tet family.</text>
</comment>
<dbReference type="CDD" id="cd17502">
    <property type="entry name" value="MFS_Azr1_MDR_like"/>
    <property type="match status" value="1"/>
</dbReference>
<dbReference type="OrthoDB" id="7375466at2"/>
<dbReference type="GO" id="GO:0005886">
    <property type="term" value="C:plasma membrane"/>
    <property type="evidence" value="ECO:0007669"/>
    <property type="project" value="UniProtKB-SubCell"/>
</dbReference>
<dbReference type="InterPro" id="IPR011701">
    <property type="entry name" value="MFS"/>
</dbReference>
<dbReference type="InterPro" id="IPR020846">
    <property type="entry name" value="MFS_dom"/>
</dbReference>
<evidence type="ECO:0000313" key="12">
    <source>
        <dbReference type="Proteomes" id="UP000326546"/>
    </source>
</evidence>